<dbReference type="InterPro" id="IPR029058">
    <property type="entry name" value="AB_hydrolase_fold"/>
</dbReference>
<proteinExistence type="predicted"/>
<keyword evidence="3" id="KW-1185">Reference proteome</keyword>
<dbReference type="InterPro" id="IPR050266">
    <property type="entry name" value="AB_hydrolase_sf"/>
</dbReference>
<dbReference type="PANTHER" id="PTHR43798">
    <property type="entry name" value="MONOACYLGLYCEROL LIPASE"/>
    <property type="match status" value="1"/>
</dbReference>
<reference evidence="2 3" key="1">
    <citation type="journal article" date="2014" name="Nature">
        <title>An environmental bacterial taxon with a large and distinct metabolic repertoire.</title>
        <authorList>
            <person name="Wilson M.C."/>
            <person name="Mori T."/>
            <person name="Ruckert C."/>
            <person name="Uria A.R."/>
            <person name="Helf M.J."/>
            <person name="Takada K."/>
            <person name="Gernert C."/>
            <person name="Steffens U.A."/>
            <person name="Heycke N."/>
            <person name="Schmitt S."/>
            <person name="Rinke C."/>
            <person name="Helfrich E.J."/>
            <person name="Brachmann A.O."/>
            <person name="Gurgui C."/>
            <person name="Wakimoto T."/>
            <person name="Kracht M."/>
            <person name="Crusemann M."/>
            <person name="Hentschel U."/>
            <person name="Abe I."/>
            <person name="Matsunaga S."/>
            <person name="Kalinowski J."/>
            <person name="Takeyama H."/>
            <person name="Piel J."/>
        </authorList>
    </citation>
    <scope>NUCLEOTIDE SEQUENCE [LARGE SCALE GENOMIC DNA]</scope>
    <source>
        <strain evidence="3">TSY2</strain>
    </source>
</reference>
<evidence type="ECO:0000313" key="3">
    <source>
        <dbReference type="Proteomes" id="UP000019140"/>
    </source>
</evidence>
<sequence length="260" mass="28278">MGFAEIDGLTIHYEAPRGLAAPVGQRVLYVHGTGCNTKVWTSHMTSLAEAHIPVAIDLPGHGQSGGGGFRGMADYTHYVMGLADALDWDQFVLAGHSMGGGVALTAALYDPERLKALMLIDTGARLHVAPAIIQAARRAAQSGQRNAPDRTVGYAASTPQSVAQAVYDMTADTRLEVTYKDWICDDMFDALARVKDIDLPTLAVCGDEDNLTPLRNHKFFRDQMPNCELQIIPQAGHWPFLEQPETFTGVVEDFLDRLPS</sequence>
<dbReference type="EMBL" id="AZHX01000643">
    <property type="protein sequence ID" value="ETX06653.1"/>
    <property type="molecule type" value="Genomic_DNA"/>
</dbReference>
<organism evidence="2 3">
    <name type="scientific">Candidatus Entotheonella gemina</name>
    <dbReference type="NCBI Taxonomy" id="1429439"/>
    <lineage>
        <taxon>Bacteria</taxon>
        <taxon>Pseudomonadati</taxon>
        <taxon>Nitrospinota/Tectimicrobiota group</taxon>
        <taxon>Candidatus Tectimicrobiota</taxon>
        <taxon>Candidatus Entotheonellia</taxon>
        <taxon>Candidatus Entotheonellales</taxon>
        <taxon>Candidatus Entotheonellaceae</taxon>
        <taxon>Candidatus Entotheonella</taxon>
    </lineage>
</organism>
<dbReference type="AlphaFoldDB" id="W4M8X6"/>
<evidence type="ECO:0000313" key="2">
    <source>
        <dbReference type="EMBL" id="ETX06653.1"/>
    </source>
</evidence>
<dbReference type="Pfam" id="PF12697">
    <property type="entry name" value="Abhydrolase_6"/>
    <property type="match status" value="1"/>
</dbReference>
<accession>W4M8X6</accession>
<evidence type="ECO:0000259" key="1">
    <source>
        <dbReference type="Pfam" id="PF12697"/>
    </source>
</evidence>
<dbReference type="Gene3D" id="3.40.50.1820">
    <property type="entry name" value="alpha/beta hydrolase"/>
    <property type="match status" value="1"/>
</dbReference>
<comment type="caution">
    <text evidence="2">The sequence shown here is derived from an EMBL/GenBank/DDBJ whole genome shotgun (WGS) entry which is preliminary data.</text>
</comment>
<dbReference type="SUPFAM" id="SSF53474">
    <property type="entry name" value="alpha/beta-Hydrolases"/>
    <property type="match status" value="1"/>
</dbReference>
<dbReference type="Proteomes" id="UP000019140">
    <property type="component" value="Unassembled WGS sequence"/>
</dbReference>
<dbReference type="PRINTS" id="PR00111">
    <property type="entry name" value="ABHYDROLASE"/>
</dbReference>
<gene>
    <name evidence="2" type="ORF">ETSY2_15840</name>
</gene>
<feature type="domain" description="AB hydrolase-1" evidence="1">
    <location>
        <begin position="27"/>
        <end position="247"/>
    </location>
</feature>
<dbReference type="HOGENOM" id="CLU_020336_50_4_7"/>
<dbReference type="InterPro" id="IPR000073">
    <property type="entry name" value="AB_hydrolase_1"/>
</dbReference>
<protein>
    <recommendedName>
        <fullName evidence="1">AB hydrolase-1 domain-containing protein</fullName>
    </recommendedName>
</protein>
<name>W4M8X6_9BACT</name>